<protein>
    <recommendedName>
        <fullName evidence="2">KANL3/Tex30 alpha/beta hydrolase-like domain-containing protein</fullName>
    </recommendedName>
</protein>
<sequence length="294" mass="30010">MHTREVALCVQGAKAAVHVLVSTPAPTRGSGKVGNPQEPFVALLLHGAGCDGASGGNMDAYAAALCARGGCVAVVRPHMRGTSVPARARTARGVLALARTKLLGGKRARYVLAGHSMGARVAAALVAAHDARTAGDDAAEEAVPQHVGELSAALLLSFPATNGKDLSKVRTEPAGITRTRTAFVRGTADAMASDAKFDGLYASVRTPHKVRLDVPGGGHDLGMKGDPRAKCLAEAKLEAALDFVLGGGEELRGAPTAIGAATHAAKPTGTKRARSSPSARPSVAAKRSKSKWDE</sequence>
<feature type="compositionally biased region" description="Low complexity" evidence="1">
    <location>
        <begin position="275"/>
        <end position="285"/>
    </location>
</feature>
<dbReference type="InterPro" id="IPR029058">
    <property type="entry name" value="AB_hydrolase_fold"/>
</dbReference>
<gene>
    <name evidence="3" type="ORF">PCOL08062_LOCUS8156</name>
</gene>
<dbReference type="AlphaFoldDB" id="A0A7R9TS46"/>
<accession>A0A7R9TS46</accession>
<dbReference type="SUPFAM" id="SSF53474">
    <property type="entry name" value="alpha/beta-Hydrolases"/>
    <property type="match status" value="1"/>
</dbReference>
<name>A0A7R9TS46_9VIRI</name>
<dbReference type="Gene3D" id="3.40.50.1820">
    <property type="entry name" value="alpha/beta hydrolase"/>
    <property type="match status" value="1"/>
</dbReference>
<organism evidence="3">
    <name type="scientific">Prasinoderma coloniale</name>
    <dbReference type="NCBI Taxonomy" id="156133"/>
    <lineage>
        <taxon>Eukaryota</taxon>
        <taxon>Viridiplantae</taxon>
        <taxon>Prasinodermophyta</taxon>
        <taxon>Prasinodermophyceae</taxon>
        <taxon>Prasinodermales</taxon>
        <taxon>Prasinodermaceae</taxon>
        <taxon>Prasinoderma</taxon>
    </lineage>
</organism>
<feature type="region of interest" description="Disordered" evidence="1">
    <location>
        <begin position="256"/>
        <end position="294"/>
    </location>
</feature>
<dbReference type="InterPro" id="IPR046879">
    <property type="entry name" value="KANL3/Tex30_Abhydrolase"/>
</dbReference>
<reference evidence="3" key="1">
    <citation type="submission" date="2021-01" db="EMBL/GenBank/DDBJ databases">
        <authorList>
            <person name="Corre E."/>
            <person name="Pelletier E."/>
            <person name="Niang G."/>
            <person name="Scheremetjew M."/>
            <person name="Finn R."/>
            <person name="Kale V."/>
            <person name="Holt S."/>
            <person name="Cochrane G."/>
            <person name="Meng A."/>
            <person name="Brown T."/>
            <person name="Cohen L."/>
        </authorList>
    </citation>
    <scope>NUCLEOTIDE SEQUENCE</scope>
    <source>
        <strain evidence="3">CCMP1413</strain>
    </source>
</reference>
<evidence type="ECO:0000259" key="2">
    <source>
        <dbReference type="Pfam" id="PF20408"/>
    </source>
</evidence>
<feature type="domain" description="KANL3/Tex30 alpha/beta hydrolase-like" evidence="2">
    <location>
        <begin position="43"/>
        <end position="223"/>
    </location>
</feature>
<dbReference type="Pfam" id="PF20408">
    <property type="entry name" value="Abhydrolase_11"/>
    <property type="match status" value="1"/>
</dbReference>
<evidence type="ECO:0000313" key="3">
    <source>
        <dbReference type="EMBL" id="CAD8243498.1"/>
    </source>
</evidence>
<feature type="compositionally biased region" description="Low complexity" evidence="1">
    <location>
        <begin position="256"/>
        <end position="268"/>
    </location>
</feature>
<dbReference type="EMBL" id="HBDZ01010702">
    <property type="protein sequence ID" value="CAD8243498.1"/>
    <property type="molecule type" value="Transcribed_RNA"/>
</dbReference>
<proteinExistence type="predicted"/>
<evidence type="ECO:0000256" key="1">
    <source>
        <dbReference type="SAM" id="MobiDB-lite"/>
    </source>
</evidence>